<dbReference type="GO" id="GO:0004190">
    <property type="term" value="F:aspartic-type endopeptidase activity"/>
    <property type="evidence" value="ECO:0007669"/>
    <property type="project" value="InterPro"/>
</dbReference>
<evidence type="ECO:0000256" key="6">
    <source>
        <dbReference type="SAM" id="MobiDB-lite"/>
    </source>
</evidence>
<proteinExistence type="inferred from homology"/>
<dbReference type="PANTHER" id="PTHR13683:SF375">
    <property type="entry name" value="PEPTIDASE A1 DOMAIN-CONTAINING PROTEIN"/>
    <property type="match status" value="1"/>
</dbReference>
<dbReference type="Proteomes" id="UP000654075">
    <property type="component" value="Unassembled WGS sequence"/>
</dbReference>
<keyword evidence="7" id="KW-0472">Membrane</keyword>
<feature type="transmembrane region" description="Helical" evidence="7">
    <location>
        <begin position="450"/>
        <end position="470"/>
    </location>
</feature>
<evidence type="ECO:0000259" key="9">
    <source>
        <dbReference type="PROSITE" id="PS51767"/>
    </source>
</evidence>
<dbReference type="Gene3D" id="2.40.70.10">
    <property type="entry name" value="Acid Proteases"/>
    <property type="match status" value="2"/>
</dbReference>
<dbReference type="SUPFAM" id="SSF50630">
    <property type="entry name" value="Acid proteases"/>
    <property type="match status" value="1"/>
</dbReference>
<protein>
    <recommendedName>
        <fullName evidence="9">Peptidase A1 domain-containing protein</fullName>
    </recommendedName>
</protein>
<keyword evidence="11" id="KW-1185">Reference proteome</keyword>
<name>A0A813GWX2_POLGL</name>
<feature type="region of interest" description="Disordered" evidence="6">
    <location>
        <begin position="402"/>
        <end position="425"/>
    </location>
</feature>
<evidence type="ECO:0000256" key="4">
    <source>
        <dbReference type="ARBA" id="ARBA00022801"/>
    </source>
</evidence>
<keyword evidence="3 8" id="KW-0732">Signal</keyword>
<dbReference type="AlphaFoldDB" id="A0A813GWX2"/>
<dbReference type="InterPro" id="IPR033121">
    <property type="entry name" value="PEPTIDASE_A1"/>
</dbReference>
<evidence type="ECO:0000313" key="10">
    <source>
        <dbReference type="EMBL" id="CAE8629714.1"/>
    </source>
</evidence>
<dbReference type="PROSITE" id="PS51767">
    <property type="entry name" value="PEPTIDASE_A1"/>
    <property type="match status" value="1"/>
</dbReference>
<dbReference type="EMBL" id="CAJNNV010029692">
    <property type="protein sequence ID" value="CAE8629714.1"/>
    <property type="molecule type" value="Genomic_DNA"/>
</dbReference>
<keyword evidence="2" id="KW-0645">Protease</keyword>
<organism evidence="10 11">
    <name type="scientific">Polarella glacialis</name>
    <name type="common">Dinoflagellate</name>
    <dbReference type="NCBI Taxonomy" id="89957"/>
    <lineage>
        <taxon>Eukaryota</taxon>
        <taxon>Sar</taxon>
        <taxon>Alveolata</taxon>
        <taxon>Dinophyceae</taxon>
        <taxon>Suessiales</taxon>
        <taxon>Suessiaceae</taxon>
        <taxon>Polarella</taxon>
    </lineage>
</organism>
<feature type="signal peptide" evidence="8">
    <location>
        <begin position="1"/>
        <end position="34"/>
    </location>
</feature>
<dbReference type="InterPro" id="IPR001461">
    <property type="entry name" value="Aspartic_peptidase_A1"/>
</dbReference>
<reference evidence="10" key="1">
    <citation type="submission" date="2021-02" db="EMBL/GenBank/DDBJ databases">
        <authorList>
            <person name="Dougan E. K."/>
            <person name="Rhodes N."/>
            <person name="Thang M."/>
            <person name="Chan C."/>
        </authorList>
    </citation>
    <scope>NUCLEOTIDE SEQUENCE</scope>
</reference>
<keyword evidence="4" id="KW-0378">Hydrolase</keyword>
<evidence type="ECO:0000256" key="1">
    <source>
        <dbReference type="ARBA" id="ARBA00007447"/>
    </source>
</evidence>
<evidence type="ECO:0000256" key="7">
    <source>
        <dbReference type="SAM" id="Phobius"/>
    </source>
</evidence>
<accession>A0A813GWX2</accession>
<dbReference type="GO" id="GO:0006508">
    <property type="term" value="P:proteolysis"/>
    <property type="evidence" value="ECO:0007669"/>
    <property type="project" value="UniProtKB-KW"/>
</dbReference>
<dbReference type="PRINTS" id="PR00792">
    <property type="entry name" value="PEPSIN"/>
</dbReference>
<feature type="active site" evidence="5">
    <location>
        <position position="277"/>
    </location>
</feature>
<evidence type="ECO:0000256" key="2">
    <source>
        <dbReference type="ARBA" id="ARBA00022670"/>
    </source>
</evidence>
<dbReference type="PANTHER" id="PTHR13683">
    <property type="entry name" value="ASPARTYL PROTEASES"/>
    <property type="match status" value="1"/>
</dbReference>
<evidence type="ECO:0000256" key="8">
    <source>
        <dbReference type="SAM" id="SignalP"/>
    </source>
</evidence>
<gene>
    <name evidence="10" type="ORF">PGLA1383_LOCUS46138</name>
</gene>
<dbReference type="Pfam" id="PF00026">
    <property type="entry name" value="Asp"/>
    <property type="match status" value="1"/>
</dbReference>
<evidence type="ECO:0000313" key="11">
    <source>
        <dbReference type="Proteomes" id="UP000654075"/>
    </source>
</evidence>
<comment type="caution">
    <text evidence="10">The sequence shown here is derived from an EMBL/GenBank/DDBJ whole genome shotgun (WGS) entry which is preliminary data.</text>
</comment>
<feature type="chain" id="PRO_5033065743" description="Peptidase A1 domain-containing protein" evidence="8">
    <location>
        <begin position="35"/>
        <end position="519"/>
    </location>
</feature>
<feature type="domain" description="Peptidase A1" evidence="9">
    <location>
        <begin position="58"/>
        <end position="396"/>
    </location>
</feature>
<evidence type="ECO:0000256" key="3">
    <source>
        <dbReference type="ARBA" id="ARBA00022729"/>
    </source>
</evidence>
<sequence length="519" mass="56580">MSTTSTMTGMSSPWHRHPAYFVLLGLLSVRLAGGLPSSTDVMTESSRLFGNINEYAYYFTDLLVGSPLRQRVSVIIDTGSSLCGFPCAGCSHCGQHLDPLFDISLSQSARKSPCSHCEGSCSPDGTCGYVVSYTEGSSISGIWFRDLVQLGGSLNRNPPVGTSLGCHTDERKLFYSQKVNGIMGMAPRSEGGHPTILQELFRDKAHINTRVFTLCLAEWGGVMTVGGYDPSFHTANSSLQWIDLLSSRFFTVIPYKLQLGAVSIAAGTEAFGTTVVDSGTTFTYFPSEVYNALLAELIAACTSGVEDCGAVRESESCWHLEEGASPDQFPMMTLVFSNMVTVQWPPNAYLFRRTDPSLWCHSFADNGADPNTVLGVSFFLHKNIVFDMDQSRLGIAEAKCPEHRRPPGSNALHAGSSKEAGAGSFSSQAAEVESLIWRDEDRGKAIPFRVLMGFAAACFIAAMLAAWVACCECRSRMYTTVHLEDNDPTPSSRAVRRSFWGVEDEGAAYNFYRHQVGWL</sequence>
<dbReference type="OMA" id="PARCDAN"/>
<keyword evidence="7" id="KW-1133">Transmembrane helix</keyword>
<comment type="similarity">
    <text evidence="1">Belongs to the peptidase A1 family.</text>
</comment>
<dbReference type="OrthoDB" id="2747330at2759"/>
<evidence type="ECO:0000256" key="5">
    <source>
        <dbReference type="PIRSR" id="PIRSR601461-1"/>
    </source>
</evidence>
<dbReference type="InterPro" id="IPR021109">
    <property type="entry name" value="Peptidase_aspartic_dom_sf"/>
</dbReference>
<keyword evidence="7" id="KW-0812">Transmembrane</keyword>
<feature type="active site" evidence="5">
    <location>
        <position position="77"/>
    </location>
</feature>